<sequence length="112" mass="11826">MCFSLTATLASVGAASVPSAGLVTMLLVLTAVGLPTQDISLIVSVDWLLDRLRTSVNVVGDSYGAGIVDHLSKAELEQQDREHGLTVSGDHEVLEMEEGIQDHKNDIAKGVV</sequence>
<evidence type="ECO:0000313" key="7">
    <source>
        <dbReference type="EMBL" id="KAK2176628.1"/>
    </source>
</evidence>
<keyword evidence="3" id="KW-0812">Transmembrane</keyword>
<evidence type="ECO:0000313" key="8">
    <source>
        <dbReference type="Proteomes" id="UP001209878"/>
    </source>
</evidence>
<evidence type="ECO:0000256" key="1">
    <source>
        <dbReference type="ARBA" id="ARBA00004141"/>
    </source>
</evidence>
<dbReference type="GO" id="GO:0015175">
    <property type="term" value="F:neutral L-amino acid transmembrane transporter activity"/>
    <property type="evidence" value="ECO:0007669"/>
    <property type="project" value="TreeGrafter"/>
</dbReference>
<keyword evidence="6" id="KW-0769">Symport</keyword>
<dbReference type="Gene3D" id="1.10.3860.10">
    <property type="entry name" value="Sodium:dicarboxylate symporter"/>
    <property type="match status" value="1"/>
</dbReference>
<dbReference type="GO" id="GO:0005313">
    <property type="term" value="F:L-glutamate transmembrane transporter activity"/>
    <property type="evidence" value="ECO:0007669"/>
    <property type="project" value="TreeGrafter"/>
</dbReference>
<accession>A0AAD9KS40</accession>
<proteinExistence type="inferred from homology"/>
<comment type="subcellular location">
    <subcellularLocation>
        <location evidence="1 6">Membrane</location>
        <topology evidence="1 6">Multi-pass membrane protein</topology>
    </subcellularLocation>
</comment>
<dbReference type="AlphaFoldDB" id="A0AAD9KS40"/>
<dbReference type="Pfam" id="PF00375">
    <property type="entry name" value="SDF"/>
    <property type="match status" value="1"/>
</dbReference>
<name>A0AAD9KS40_RIDPI</name>
<evidence type="ECO:0000256" key="6">
    <source>
        <dbReference type="RuleBase" id="RU361216"/>
    </source>
</evidence>
<evidence type="ECO:0000256" key="3">
    <source>
        <dbReference type="ARBA" id="ARBA00022692"/>
    </source>
</evidence>
<comment type="caution">
    <text evidence="7">The sequence shown here is derived from an EMBL/GenBank/DDBJ whole genome shotgun (WGS) entry which is preliminary data.</text>
</comment>
<dbReference type="GO" id="GO:0015501">
    <property type="term" value="F:glutamate:sodium symporter activity"/>
    <property type="evidence" value="ECO:0007669"/>
    <property type="project" value="TreeGrafter"/>
</dbReference>
<keyword evidence="2 6" id="KW-0813">Transport</keyword>
<dbReference type="Proteomes" id="UP001209878">
    <property type="component" value="Unassembled WGS sequence"/>
</dbReference>
<dbReference type="InterPro" id="IPR001991">
    <property type="entry name" value="Na-dicarboxylate_symporter"/>
</dbReference>
<gene>
    <name evidence="7" type="ORF">NP493_651g01007</name>
</gene>
<dbReference type="PANTHER" id="PTHR11958:SF99">
    <property type="entry name" value="SODIUM-DEPENDENT EXCITATORY AMINO ACID TRANSPORTER GLT-6-RELATED"/>
    <property type="match status" value="1"/>
</dbReference>
<keyword evidence="8" id="KW-1185">Reference proteome</keyword>
<dbReference type="InterPro" id="IPR050746">
    <property type="entry name" value="DAACS"/>
</dbReference>
<evidence type="ECO:0000256" key="4">
    <source>
        <dbReference type="ARBA" id="ARBA00022989"/>
    </source>
</evidence>
<organism evidence="7 8">
    <name type="scientific">Ridgeia piscesae</name>
    <name type="common">Tubeworm</name>
    <dbReference type="NCBI Taxonomy" id="27915"/>
    <lineage>
        <taxon>Eukaryota</taxon>
        <taxon>Metazoa</taxon>
        <taxon>Spiralia</taxon>
        <taxon>Lophotrochozoa</taxon>
        <taxon>Annelida</taxon>
        <taxon>Polychaeta</taxon>
        <taxon>Sedentaria</taxon>
        <taxon>Canalipalpata</taxon>
        <taxon>Sabellida</taxon>
        <taxon>Siboglinidae</taxon>
        <taxon>Ridgeia</taxon>
    </lineage>
</organism>
<reference evidence="7" key="1">
    <citation type="journal article" date="2023" name="Mol. Biol. Evol.">
        <title>Third-Generation Sequencing Reveals the Adaptive Role of the Epigenome in Three Deep-Sea Polychaetes.</title>
        <authorList>
            <person name="Perez M."/>
            <person name="Aroh O."/>
            <person name="Sun Y."/>
            <person name="Lan Y."/>
            <person name="Juniper S.K."/>
            <person name="Young C.R."/>
            <person name="Angers B."/>
            <person name="Qian P.Y."/>
        </authorList>
    </citation>
    <scope>NUCLEOTIDE SEQUENCE</scope>
    <source>
        <strain evidence="7">R07B-5</strain>
    </source>
</reference>
<dbReference type="GO" id="GO:0005886">
    <property type="term" value="C:plasma membrane"/>
    <property type="evidence" value="ECO:0007669"/>
    <property type="project" value="TreeGrafter"/>
</dbReference>
<comment type="similarity">
    <text evidence="6">Belongs to the dicarboxylate/amino acid:cation symporter (DAACS) (TC 2.A.23) family.</text>
</comment>
<evidence type="ECO:0000256" key="5">
    <source>
        <dbReference type="ARBA" id="ARBA00023136"/>
    </source>
</evidence>
<keyword evidence="5" id="KW-0472">Membrane</keyword>
<dbReference type="SUPFAM" id="SSF118215">
    <property type="entry name" value="Proton glutamate symport protein"/>
    <property type="match status" value="1"/>
</dbReference>
<dbReference type="PANTHER" id="PTHR11958">
    <property type="entry name" value="SODIUM/DICARBOXYLATE SYMPORTER-RELATED"/>
    <property type="match status" value="1"/>
</dbReference>
<protein>
    <recommendedName>
        <fullName evidence="6">Amino acid transporter</fullName>
    </recommendedName>
</protein>
<keyword evidence="4" id="KW-1133">Transmembrane helix</keyword>
<dbReference type="InterPro" id="IPR036458">
    <property type="entry name" value="Na:dicarbo_symporter_sf"/>
</dbReference>
<dbReference type="EMBL" id="JAODUO010000650">
    <property type="protein sequence ID" value="KAK2176628.1"/>
    <property type="molecule type" value="Genomic_DNA"/>
</dbReference>
<evidence type="ECO:0000256" key="2">
    <source>
        <dbReference type="ARBA" id="ARBA00022448"/>
    </source>
</evidence>